<keyword evidence="7" id="KW-1185">Reference proteome</keyword>
<name>A0AAD5DP28_9CHLO</name>
<evidence type="ECO:0000313" key="7">
    <source>
        <dbReference type="Proteomes" id="UP001205105"/>
    </source>
</evidence>
<evidence type="ECO:0000256" key="2">
    <source>
        <dbReference type="ARBA" id="ARBA00022737"/>
    </source>
</evidence>
<dbReference type="PANTHER" id="PTHR22839:SF0">
    <property type="entry name" value="THO COMPLEX SUBUNIT 3"/>
    <property type="match status" value="1"/>
</dbReference>
<proteinExistence type="inferred from homology"/>
<dbReference type="PROSITE" id="PS50176">
    <property type="entry name" value="ARM_REPEAT"/>
    <property type="match status" value="1"/>
</dbReference>
<dbReference type="SMART" id="SM00185">
    <property type="entry name" value="ARM"/>
    <property type="match status" value="4"/>
</dbReference>
<dbReference type="AlphaFoldDB" id="A0AAD5DP28"/>
<feature type="repeat" description="WD" evidence="4">
    <location>
        <begin position="65"/>
        <end position="108"/>
    </location>
</feature>
<dbReference type="InterPro" id="IPR015943">
    <property type="entry name" value="WD40/YVTN_repeat-like_dom_sf"/>
</dbReference>
<dbReference type="EMBL" id="JADXDR010000064">
    <property type="protein sequence ID" value="KAI7841375.1"/>
    <property type="molecule type" value="Genomic_DNA"/>
</dbReference>
<gene>
    <name evidence="6" type="ORF">COHA_004993</name>
</gene>
<evidence type="ECO:0000313" key="6">
    <source>
        <dbReference type="EMBL" id="KAI7841375.1"/>
    </source>
</evidence>
<dbReference type="SUPFAM" id="SSF50978">
    <property type="entry name" value="WD40 repeat-like"/>
    <property type="match status" value="1"/>
</dbReference>
<sequence length="602" mass="63667">MGIGSAADVSTWKDWKSKAVKSHRRKVYTLGWNAEGKRLASGSVDQSVRVTRVDDHCGVKNEAELRGHSDGVTNVSWHPSHPDKLASIAGAEKSMRFWDTRAGKNTATVTTPGANLYLSWSPDSHYVAVANRDDVVSIIDARKMKVAHKYPFKYQVNDLAFSKDGSKLYICTGNAGGQVEVHSFPDMRRVHALKGHTAAVFALAFDRQQRWLATGGADAVTCLWDTQDFICQRSYIGMDYPVRSLSFSHDSRYLAIAGEQPVLDVENVETGESLGRLALRYSPEDVAWNPRHLMLASAGGYGRDNQGVEFGEIEKNHTMAEPDANFQLALDRVAQHLSSEDSKAVAASTVTLTLMLQSTPLPADLSAVVQRAAELLEASDAALQRNAAALISACLESSDSAVQAAIEARVAERAVSLLEGGVEDGGLQLNLLVLLGTLGEASEETAQIALDAGGLEQLLARTDPAQPEQLQEAAVDGLCKLAANHPPAKDAAAAAGAIPRLAALLSGGSGSGSSGGGAEVQVRALLALGMLAGGSPERQMDLAAAPGAVAALLRLMRQQDDADMQQIAAGLFKDLASNADAKGAIAQALKEQQAAEAGAKFV</sequence>
<dbReference type="Gene3D" id="1.25.10.10">
    <property type="entry name" value="Leucine-rich Repeat Variant"/>
    <property type="match status" value="2"/>
</dbReference>
<dbReference type="SMART" id="SM00320">
    <property type="entry name" value="WD40"/>
    <property type="match status" value="6"/>
</dbReference>
<feature type="repeat" description="ARM" evidence="5">
    <location>
        <begin position="547"/>
        <end position="588"/>
    </location>
</feature>
<dbReference type="InterPro" id="IPR001680">
    <property type="entry name" value="WD40_rpt"/>
</dbReference>
<comment type="similarity">
    <text evidence="3">Belongs to the THOC3 family.</text>
</comment>
<accession>A0AAD5DP28</accession>
<dbReference type="InterPro" id="IPR016024">
    <property type="entry name" value="ARM-type_fold"/>
</dbReference>
<dbReference type="InterPro" id="IPR036322">
    <property type="entry name" value="WD40_repeat_dom_sf"/>
</dbReference>
<dbReference type="InterPro" id="IPR040132">
    <property type="entry name" value="Tex1/THOC3"/>
</dbReference>
<dbReference type="Proteomes" id="UP001205105">
    <property type="component" value="Unassembled WGS sequence"/>
</dbReference>
<dbReference type="PANTHER" id="PTHR22839">
    <property type="entry name" value="THO COMPLEX SUBUNIT 3 THO3"/>
    <property type="match status" value="1"/>
</dbReference>
<evidence type="ECO:0000256" key="4">
    <source>
        <dbReference type="PROSITE-ProRule" id="PRU00221"/>
    </source>
</evidence>
<organism evidence="6 7">
    <name type="scientific">Chlorella ohadii</name>
    <dbReference type="NCBI Taxonomy" id="2649997"/>
    <lineage>
        <taxon>Eukaryota</taxon>
        <taxon>Viridiplantae</taxon>
        <taxon>Chlorophyta</taxon>
        <taxon>core chlorophytes</taxon>
        <taxon>Trebouxiophyceae</taxon>
        <taxon>Chlorellales</taxon>
        <taxon>Chlorellaceae</taxon>
        <taxon>Chlorella clade</taxon>
        <taxon>Chlorella</taxon>
    </lineage>
</organism>
<comment type="caution">
    <text evidence="6">The sequence shown here is derived from an EMBL/GenBank/DDBJ whole genome shotgun (WGS) entry which is preliminary data.</text>
</comment>
<dbReference type="SUPFAM" id="SSF48371">
    <property type="entry name" value="ARM repeat"/>
    <property type="match status" value="1"/>
</dbReference>
<keyword evidence="1 4" id="KW-0853">WD repeat</keyword>
<evidence type="ECO:0000256" key="3">
    <source>
        <dbReference type="ARBA" id="ARBA00046343"/>
    </source>
</evidence>
<dbReference type="Gene3D" id="2.130.10.10">
    <property type="entry name" value="YVTN repeat-like/Quinoprotein amine dehydrogenase"/>
    <property type="match status" value="2"/>
</dbReference>
<feature type="repeat" description="WD" evidence="4">
    <location>
        <begin position="20"/>
        <end position="50"/>
    </location>
</feature>
<protein>
    <submittedName>
        <fullName evidence="6">Uncharacterized protein</fullName>
    </submittedName>
</protein>
<dbReference type="PROSITE" id="PS50082">
    <property type="entry name" value="WD_REPEATS_2"/>
    <property type="match status" value="3"/>
</dbReference>
<reference evidence="6" key="1">
    <citation type="submission" date="2020-11" db="EMBL/GenBank/DDBJ databases">
        <title>Chlorella ohadii genome sequencing and assembly.</title>
        <authorList>
            <person name="Murik O."/>
            <person name="Treves H."/>
            <person name="Kedem I."/>
            <person name="Shotland Y."/>
            <person name="Kaplan A."/>
        </authorList>
    </citation>
    <scope>NUCLEOTIDE SEQUENCE</scope>
    <source>
        <strain evidence="6">1</strain>
    </source>
</reference>
<dbReference type="Pfam" id="PF25174">
    <property type="entry name" value="Beta-prop_THOC3"/>
    <property type="match status" value="1"/>
</dbReference>
<keyword evidence="2" id="KW-0677">Repeat</keyword>
<dbReference type="InterPro" id="IPR000225">
    <property type="entry name" value="Armadillo"/>
</dbReference>
<evidence type="ECO:0000256" key="5">
    <source>
        <dbReference type="PROSITE-ProRule" id="PRU00259"/>
    </source>
</evidence>
<dbReference type="GO" id="GO:0006406">
    <property type="term" value="P:mRNA export from nucleus"/>
    <property type="evidence" value="ECO:0007669"/>
    <property type="project" value="InterPro"/>
</dbReference>
<evidence type="ECO:0000256" key="1">
    <source>
        <dbReference type="ARBA" id="ARBA00022574"/>
    </source>
</evidence>
<dbReference type="PROSITE" id="PS50294">
    <property type="entry name" value="WD_REPEATS_REGION"/>
    <property type="match status" value="2"/>
</dbReference>
<dbReference type="GO" id="GO:0000445">
    <property type="term" value="C:THO complex part of transcription export complex"/>
    <property type="evidence" value="ECO:0007669"/>
    <property type="project" value="TreeGrafter"/>
</dbReference>
<dbReference type="InterPro" id="IPR011989">
    <property type="entry name" value="ARM-like"/>
</dbReference>
<feature type="repeat" description="WD" evidence="4">
    <location>
        <begin position="193"/>
        <end position="225"/>
    </location>
</feature>